<dbReference type="GO" id="GO:0005507">
    <property type="term" value="F:copper ion binding"/>
    <property type="evidence" value="ECO:0007669"/>
    <property type="project" value="InterPro"/>
</dbReference>
<dbReference type="AlphaFoldDB" id="A0A7C8M4X2"/>
<dbReference type="EMBL" id="JAADJZ010000018">
    <property type="protein sequence ID" value="KAF2868658.1"/>
    <property type="molecule type" value="Genomic_DNA"/>
</dbReference>
<dbReference type="SUPFAM" id="SSF49503">
    <property type="entry name" value="Cupredoxins"/>
    <property type="match status" value="2"/>
</dbReference>
<evidence type="ECO:0000256" key="3">
    <source>
        <dbReference type="SAM" id="SignalP"/>
    </source>
</evidence>
<evidence type="ECO:0000256" key="2">
    <source>
        <dbReference type="ARBA" id="ARBA00023008"/>
    </source>
</evidence>
<sequence>MLPNLVQVAFGLSLLSSGLCQRLRPAKYTDKIPDSEKKALKGIIEDDPNDFMSIQSDWESPEYTQIYKTALPIPPKKEPKYKITNPVTGKEIWYFEIEIKPFTTQVYPGKKPARLVGYDGISPGPTIIVPRGTESVVRFVNNGDRESSIHLHGSPSRAPFDGWAEDLIFPGQYKDYYYPNNQAARFLWYHDHAMHFTAENAYFGQAGAYLINDPAEDALGLPSGYGQYDIPIVLGSKYYNADGTLQTTIGEEDSLWGDVIHVNGQPWPFFNVQPRKYRFRFLNAAVSRNFDLYFVKANAVNTKLPFQVIASDAGLLERPITTSDLIVAVAERYEIVFDFSKFAGQTLELRNLVDANGIGTDDEYLNTHKVMRIVVSSGAVTDNSKVPAALATIPFPPDSTGIDHHFRFHRTNSEWRINGVGFADVANRILAKVPRGTVEIWELENGSGGWTHPIHIHLVDFKVLERFGGDRGVMPYEAAGLKDVVWLGKGETVLVEAHYQPWVGVYMFHCHNLIHEDNDMMGAFNVTKLQNFGYNETTDFSDPEDPRWSARPYVKADFSARSGIFTQQSITDAVTNLARQQPYSELAGVTDALDDYYSGNRKRTDAPASEAAAPIPRYRRVVV</sequence>
<dbReference type="OrthoDB" id="262547at2759"/>
<feature type="domain" description="Plastocyanin-like" evidence="5">
    <location>
        <begin position="105"/>
        <end position="215"/>
    </location>
</feature>
<evidence type="ECO:0000313" key="6">
    <source>
        <dbReference type="EMBL" id="KAF2868658.1"/>
    </source>
</evidence>
<evidence type="ECO:0000313" key="7">
    <source>
        <dbReference type="Proteomes" id="UP000481861"/>
    </source>
</evidence>
<feature type="domain" description="Plastocyanin-like" evidence="4">
    <location>
        <begin position="404"/>
        <end position="527"/>
    </location>
</feature>
<reference evidence="6 7" key="1">
    <citation type="submission" date="2020-01" db="EMBL/GenBank/DDBJ databases">
        <authorList>
            <consortium name="DOE Joint Genome Institute"/>
            <person name="Haridas S."/>
            <person name="Albert R."/>
            <person name="Binder M."/>
            <person name="Bloem J."/>
            <person name="Labutti K."/>
            <person name="Salamov A."/>
            <person name="Andreopoulos B."/>
            <person name="Baker S.E."/>
            <person name="Barry K."/>
            <person name="Bills G."/>
            <person name="Bluhm B.H."/>
            <person name="Cannon C."/>
            <person name="Castanera R."/>
            <person name="Culley D.E."/>
            <person name="Daum C."/>
            <person name="Ezra D."/>
            <person name="Gonzalez J.B."/>
            <person name="Henrissat B."/>
            <person name="Kuo A."/>
            <person name="Liang C."/>
            <person name="Lipzen A."/>
            <person name="Lutzoni F."/>
            <person name="Magnuson J."/>
            <person name="Mondo S."/>
            <person name="Nolan M."/>
            <person name="Ohm R."/>
            <person name="Pangilinan J."/>
            <person name="Park H.-J.H."/>
            <person name="Ramirez L."/>
            <person name="Alfaro M."/>
            <person name="Sun H."/>
            <person name="Tritt A."/>
            <person name="Yoshinaga Y."/>
            <person name="Zwiers L.-H.L."/>
            <person name="Turgeon B.G."/>
            <person name="Goodwin S.B."/>
            <person name="Spatafora J.W."/>
            <person name="Crous P.W."/>
            <person name="Grigoriev I.V."/>
        </authorList>
    </citation>
    <scope>NUCLEOTIDE SEQUENCE [LARGE SCALE GENOMIC DNA]</scope>
    <source>
        <strain evidence="6 7">CBS 611.86</strain>
    </source>
</reference>
<dbReference type="GO" id="GO:0016491">
    <property type="term" value="F:oxidoreductase activity"/>
    <property type="evidence" value="ECO:0007669"/>
    <property type="project" value="InterPro"/>
</dbReference>
<dbReference type="CDD" id="cd13889">
    <property type="entry name" value="CuRO_3_BOD"/>
    <property type="match status" value="1"/>
</dbReference>
<keyword evidence="3" id="KW-0732">Signal</keyword>
<dbReference type="InterPro" id="IPR008972">
    <property type="entry name" value="Cupredoxin"/>
</dbReference>
<dbReference type="Pfam" id="PF07731">
    <property type="entry name" value="Cu-oxidase_2"/>
    <property type="match status" value="1"/>
</dbReference>
<dbReference type="Gene3D" id="2.60.40.420">
    <property type="entry name" value="Cupredoxins - blue copper proteins"/>
    <property type="match status" value="3"/>
</dbReference>
<keyword evidence="7" id="KW-1185">Reference proteome</keyword>
<protein>
    <submittedName>
        <fullName evidence="6">Cupredoxin</fullName>
    </submittedName>
</protein>
<proteinExistence type="inferred from homology"/>
<dbReference type="InterPro" id="IPR011707">
    <property type="entry name" value="Cu-oxidase-like_N"/>
</dbReference>
<evidence type="ECO:0000256" key="1">
    <source>
        <dbReference type="ARBA" id="ARBA00010609"/>
    </source>
</evidence>
<evidence type="ECO:0000259" key="5">
    <source>
        <dbReference type="Pfam" id="PF07732"/>
    </source>
</evidence>
<gene>
    <name evidence="6" type="ORF">BDV95DRAFT_499695</name>
</gene>
<dbReference type="CDD" id="cd13866">
    <property type="entry name" value="CuRO_2_BOD"/>
    <property type="match status" value="1"/>
</dbReference>
<comment type="caution">
    <text evidence="6">The sequence shown here is derived from an EMBL/GenBank/DDBJ whole genome shotgun (WGS) entry which is preliminary data.</text>
</comment>
<dbReference type="InterPro" id="IPR045087">
    <property type="entry name" value="Cu-oxidase_fam"/>
</dbReference>
<feature type="chain" id="PRO_5028883041" evidence="3">
    <location>
        <begin position="21"/>
        <end position="623"/>
    </location>
</feature>
<dbReference type="PANTHER" id="PTHR48267:SF1">
    <property type="entry name" value="BILIRUBIN OXIDASE"/>
    <property type="match status" value="1"/>
</dbReference>
<accession>A0A7C8M4X2</accession>
<comment type="similarity">
    <text evidence="1">Belongs to the multicopper oxidase family.</text>
</comment>
<feature type="signal peptide" evidence="3">
    <location>
        <begin position="1"/>
        <end position="20"/>
    </location>
</feature>
<dbReference type="InterPro" id="IPR011706">
    <property type="entry name" value="Cu-oxidase_C"/>
</dbReference>
<organism evidence="6 7">
    <name type="scientific">Massariosphaeria phaeospora</name>
    <dbReference type="NCBI Taxonomy" id="100035"/>
    <lineage>
        <taxon>Eukaryota</taxon>
        <taxon>Fungi</taxon>
        <taxon>Dikarya</taxon>
        <taxon>Ascomycota</taxon>
        <taxon>Pezizomycotina</taxon>
        <taxon>Dothideomycetes</taxon>
        <taxon>Pleosporomycetidae</taxon>
        <taxon>Pleosporales</taxon>
        <taxon>Pleosporales incertae sedis</taxon>
        <taxon>Massariosphaeria</taxon>
    </lineage>
</organism>
<dbReference type="PANTHER" id="PTHR48267">
    <property type="entry name" value="CUPREDOXIN SUPERFAMILY PROTEIN"/>
    <property type="match status" value="1"/>
</dbReference>
<dbReference type="Proteomes" id="UP000481861">
    <property type="component" value="Unassembled WGS sequence"/>
</dbReference>
<dbReference type="Pfam" id="PF07732">
    <property type="entry name" value="Cu-oxidase_3"/>
    <property type="match status" value="1"/>
</dbReference>
<name>A0A7C8M4X2_9PLEO</name>
<evidence type="ECO:0000259" key="4">
    <source>
        <dbReference type="Pfam" id="PF07731"/>
    </source>
</evidence>
<keyword evidence="2" id="KW-0186">Copper</keyword>